<reference evidence="2" key="1">
    <citation type="submission" date="2018-03" db="EMBL/GenBank/DDBJ databases">
        <title>Gramella fulva sp. nov., isolated from a dry surface of tidal flat.</title>
        <authorList>
            <person name="Hwang S.H."/>
            <person name="Hwang W.M."/>
            <person name="Kang K."/>
            <person name="Ahn T.-Y."/>
        </authorList>
    </citation>
    <scope>NUCLEOTIDE SEQUENCE [LARGE SCALE GENOMIC DNA]</scope>
    <source>
        <strain evidence="2">SH35</strain>
    </source>
</reference>
<sequence>MIYNSVQLPYEINQTNKIMFTKFKLLILAATLIFAYGSTSNVPTTHIITLNVDTGKITSTNTDETANFGQEQDVANRDFTTIVKNGDIVLWKGVSSSSPDNDQVLIEAINYEGGTNVFGQNTLKDTRQNPGIVVGTVTEGENGDREKYTISFKVLNNGVKRGGTYLIDPQIMVKLEL</sequence>
<gene>
    <name evidence="1" type="ORF">C7S20_07675</name>
</gene>
<proteinExistence type="predicted"/>
<dbReference type="KEGG" id="grs:C7S20_07675"/>
<evidence type="ECO:0000313" key="1">
    <source>
        <dbReference type="EMBL" id="AVR45161.1"/>
    </source>
</evidence>
<dbReference type="EMBL" id="CP028136">
    <property type="protein sequence ID" value="AVR45161.1"/>
    <property type="molecule type" value="Genomic_DNA"/>
</dbReference>
<evidence type="ECO:0000313" key="2">
    <source>
        <dbReference type="Proteomes" id="UP000241507"/>
    </source>
</evidence>
<keyword evidence="2" id="KW-1185">Reference proteome</keyword>
<dbReference type="AlphaFoldDB" id="A0A2R3Z4H9"/>
<organism evidence="1 2">
    <name type="scientific">Christiangramia fulva</name>
    <dbReference type="NCBI Taxonomy" id="2126553"/>
    <lineage>
        <taxon>Bacteria</taxon>
        <taxon>Pseudomonadati</taxon>
        <taxon>Bacteroidota</taxon>
        <taxon>Flavobacteriia</taxon>
        <taxon>Flavobacteriales</taxon>
        <taxon>Flavobacteriaceae</taxon>
        <taxon>Christiangramia</taxon>
    </lineage>
</organism>
<accession>A0A2R3Z4H9</accession>
<dbReference type="Proteomes" id="UP000241507">
    <property type="component" value="Chromosome"/>
</dbReference>
<name>A0A2R3Z4H9_9FLAO</name>
<protein>
    <submittedName>
        <fullName evidence="1">Uncharacterized protein</fullName>
    </submittedName>
</protein>